<dbReference type="PANTHER" id="PTHR17920">
    <property type="entry name" value="TRANSMEMBRANE AND COILED-COIL DOMAIN-CONTAINING PROTEIN 4 TMCO4"/>
    <property type="match status" value="1"/>
</dbReference>
<evidence type="ECO:0000313" key="7">
    <source>
        <dbReference type="Proteomes" id="UP001434883"/>
    </source>
</evidence>
<dbReference type="SUPFAM" id="SSF53474">
    <property type="entry name" value="alpha/beta-Hydrolases"/>
    <property type="match status" value="1"/>
</dbReference>
<dbReference type="EMBL" id="JAHRIN010017119">
    <property type="protein sequence ID" value="MEQ2196839.1"/>
    <property type="molecule type" value="Genomic_DNA"/>
</dbReference>
<comment type="similarity">
    <text evidence="2">Belongs to the TMCO4 family.</text>
</comment>
<dbReference type="PANTHER" id="PTHR17920:SF3">
    <property type="entry name" value="TRANSMEMBRANE AND COILED-COIL DOMAIN-CONTAINING PROTEIN 4"/>
    <property type="match status" value="1"/>
</dbReference>
<dbReference type="InterPro" id="IPR007941">
    <property type="entry name" value="DUF726"/>
</dbReference>
<evidence type="ECO:0000256" key="2">
    <source>
        <dbReference type="ARBA" id="ARBA00009824"/>
    </source>
</evidence>
<dbReference type="Proteomes" id="UP001434883">
    <property type="component" value="Unassembled WGS sequence"/>
</dbReference>
<accession>A0ABV0QM07</accession>
<keyword evidence="5" id="KW-0472">Membrane</keyword>
<feature type="non-terminal residue" evidence="6">
    <location>
        <position position="1"/>
    </location>
</feature>
<name>A0ABV0QM07_9TELE</name>
<proteinExistence type="inferred from homology"/>
<reference evidence="6 7" key="1">
    <citation type="submission" date="2021-06" db="EMBL/GenBank/DDBJ databases">
        <authorList>
            <person name="Palmer J.M."/>
        </authorList>
    </citation>
    <scope>NUCLEOTIDE SEQUENCE [LARGE SCALE GENOMIC DNA]</scope>
    <source>
        <strain evidence="6 7">XC_2019</strain>
        <tissue evidence="6">Muscle</tissue>
    </source>
</reference>
<protein>
    <submittedName>
        <fullName evidence="6">Transmembrane and coiled-coil domain-containing protein 4</fullName>
    </submittedName>
</protein>
<keyword evidence="7" id="KW-1185">Reference proteome</keyword>
<organism evidence="6 7">
    <name type="scientific">Xenoophorus captivus</name>
    <dbReference type="NCBI Taxonomy" id="1517983"/>
    <lineage>
        <taxon>Eukaryota</taxon>
        <taxon>Metazoa</taxon>
        <taxon>Chordata</taxon>
        <taxon>Craniata</taxon>
        <taxon>Vertebrata</taxon>
        <taxon>Euteleostomi</taxon>
        <taxon>Actinopterygii</taxon>
        <taxon>Neopterygii</taxon>
        <taxon>Teleostei</taxon>
        <taxon>Neoteleostei</taxon>
        <taxon>Acanthomorphata</taxon>
        <taxon>Ovalentaria</taxon>
        <taxon>Atherinomorphae</taxon>
        <taxon>Cyprinodontiformes</taxon>
        <taxon>Goodeidae</taxon>
        <taxon>Xenoophorus</taxon>
    </lineage>
</organism>
<evidence type="ECO:0000256" key="4">
    <source>
        <dbReference type="ARBA" id="ARBA00022989"/>
    </source>
</evidence>
<comment type="subcellular location">
    <subcellularLocation>
        <location evidence="1">Membrane</location>
        <topology evidence="1">Multi-pass membrane protein</topology>
    </subcellularLocation>
</comment>
<dbReference type="InterPro" id="IPR029058">
    <property type="entry name" value="AB_hydrolase_fold"/>
</dbReference>
<gene>
    <name evidence="6" type="primary">TMCO4</name>
    <name evidence="6" type="ORF">XENOCAPTIV_015189</name>
</gene>
<evidence type="ECO:0000256" key="3">
    <source>
        <dbReference type="ARBA" id="ARBA00022692"/>
    </source>
</evidence>
<comment type="caution">
    <text evidence="6">The sequence shown here is derived from an EMBL/GenBank/DDBJ whole genome shotgun (WGS) entry which is preliminary data.</text>
</comment>
<keyword evidence="4" id="KW-1133">Transmembrane helix</keyword>
<keyword evidence="3 6" id="KW-0812">Transmembrane</keyword>
<dbReference type="Pfam" id="PF05277">
    <property type="entry name" value="DUF726"/>
    <property type="match status" value="1"/>
</dbReference>
<dbReference type="Gene3D" id="3.40.50.1820">
    <property type="entry name" value="alpha/beta hydrolase"/>
    <property type="match status" value="1"/>
</dbReference>
<evidence type="ECO:0000313" key="6">
    <source>
        <dbReference type="EMBL" id="MEQ2196839.1"/>
    </source>
</evidence>
<evidence type="ECO:0000256" key="5">
    <source>
        <dbReference type="ARBA" id="ARBA00023136"/>
    </source>
</evidence>
<evidence type="ECO:0000256" key="1">
    <source>
        <dbReference type="ARBA" id="ARBA00004141"/>
    </source>
</evidence>
<sequence length="191" mass="20886">YKMNKCVGAIEEFEFRPMSSEKHLHLTVAVTGWLCSGKYSSFQAPWCSLGECGEQYCLVWESRFLRDLGSAMTSLLDGLVSMVAQEALKYTVLSGIVTALTWPASLLAAASVIDNPWCVCLNRSAEGQRPVSLIGFSLGARVIYYCLQELASSEGVVEDVVLLGAPVDGSEKSWERMVRVVAGKIVNGYCR</sequence>